<organism evidence="2 3">
    <name type="scientific">Longibacter salinarum</name>
    <dbReference type="NCBI Taxonomy" id="1850348"/>
    <lineage>
        <taxon>Bacteria</taxon>
        <taxon>Pseudomonadati</taxon>
        <taxon>Rhodothermota</taxon>
        <taxon>Rhodothermia</taxon>
        <taxon>Rhodothermales</taxon>
        <taxon>Salisaetaceae</taxon>
        <taxon>Longibacter</taxon>
    </lineage>
</organism>
<dbReference type="Gene3D" id="3.40.250.10">
    <property type="entry name" value="Rhodanese-like domain"/>
    <property type="match status" value="1"/>
</dbReference>
<evidence type="ECO:0000259" key="1">
    <source>
        <dbReference type="PROSITE" id="PS50206"/>
    </source>
</evidence>
<dbReference type="SMART" id="SM00450">
    <property type="entry name" value="RHOD"/>
    <property type="match status" value="1"/>
</dbReference>
<accession>A0A2A8D333</accession>
<keyword evidence="2" id="KW-0808">Transferase</keyword>
<dbReference type="SUPFAM" id="SSF52821">
    <property type="entry name" value="Rhodanese/Cell cycle control phosphatase"/>
    <property type="match status" value="1"/>
</dbReference>
<dbReference type="Pfam" id="PF00581">
    <property type="entry name" value="Rhodanese"/>
    <property type="match status" value="1"/>
</dbReference>
<protein>
    <submittedName>
        <fullName evidence="2">Sulfurtransferase</fullName>
    </submittedName>
</protein>
<dbReference type="InterPro" id="IPR036873">
    <property type="entry name" value="Rhodanese-like_dom_sf"/>
</dbReference>
<dbReference type="RefSeq" id="WP_098074183.1">
    <property type="nucleotide sequence ID" value="NZ_PDEQ01000001.1"/>
</dbReference>
<dbReference type="AlphaFoldDB" id="A0A2A8D333"/>
<sequence length="175" mass="19647">MRAWLLSVLSLTLLYTGCSEETKWSAVDRLIETRFSDVSEITTDSLAERLAASDSIVLLDARTLEEYEVSHIPGARRIDPSTTDFSEFDSMGRDAPIVVYCSVGYRSARVADRLQDAGFRNVSNVRGSIFRWVNEGRRVVRGDSTVREVHPYDDTWGDLLNPSLHAYEPGASIKK</sequence>
<dbReference type="InterPro" id="IPR001307">
    <property type="entry name" value="Thiosulphate_STrfase_CS"/>
</dbReference>
<dbReference type="OrthoDB" id="598065at2"/>
<dbReference type="GO" id="GO:0004792">
    <property type="term" value="F:thiosulfate-cyanide sulfurtransferase activity"/>
    <property type="evidence" value="ECO:0007669"/>
    <property type="project" value="InterPro"/>
</dbReference>
<name>A0A2A8D333_9BACT</name>
<dbReference type="PANTHER" id="PTHR43031:SF16">
    <property type="entry name" value="OXIDOREDUCTASE"/>
    <property type="match status" value="1"/>
</dbReference>
<dbReference type="Proteomes" id="UP000220102">
    <property type="component" value="Unassembled WGS sequence"/>
</dbReference>
<dbReference type="CDD" id="cd00158">
    <property type="entry name" value="RHOD"/>
    <property type="match status" value="1"/>
</dbReference>
<dbReference type="PROSITE" id="PS00380">
    <property type="entry name" value="RHODANESE_1"/>
    <property type="match status" value="1"/>
</dbReference>
<dbReference type="InterPro" id="IPR001763">
    <property type="entry name" value="Rhodanese-like_dom"/>
</dbReference>
<evidence type="ECO:0000313" key="2">
    <source>
        <dbReference type="EMBL" id="PEN15284.1"/>
    </source>
</evidence>
<keyword evidence="3" id="KW-1185">Reference proteome</keyword>
<proteinExistence type="predicted"/>
<feature type="domain" description="Rhodanese" evidence="1">
    <location>
        <begin position="52"/>
        <end position="141"/>
    </location>
</feature>
<dbReference type="InterPro" id="IPR050229">
    <property type="entry name" value="GlpE_sulfurtransferase"/>
</dbReference>
<dbReference type="EMBL" id="PDEQ01000001">
    <property type="protein sequence ID" value="PEN15284.1"/>
    <property type="molecule type" value="Genomic_DNA"/>
</dbReference>
<reference evidence="2 3" key="1">
    <citation type="submission" date="2017-10" db="EMBL/GenBank/DDBJ databases">
        <title>Draft genome of Longibacter Salinarum.</title>
        <authorList>
            <person name="Goh K.M."/>
            <person name="Shamsir M.S."/>
            <person name="Lim S.W."/>
        </authorList>
    </citation>
    <scope>NUCLEOTIDE SEQUENCE [LARGE SCALE GENOMIC DNA]</scope>
    <source>
        <strain evidence="2 3">KCTC 52045</strain>
    </source>
</reference>
<comment type="caution">
    <text evidence="2">The sequence shown here is derived from an EMBL/GenBank/DDBJ whole genome shotgun (WGS) entry which is preliminary data.</text>
</comment>
<dbReference type="PROSITE" id="PS50206">
    <property type="entry name" value="RHODANESE_3"/>
    <property type="match status" value="1"/>
</dbReference>
<dbReference type="PANTHER" id="PTHR43031">
    <property type="entry name" value="FAD-DEPENDENT OXIDOREDUCTASE"/>
    <property type="match status" value="1"/>
</dbReference>
<gene>
    <name evidence="2" type="ORF">CRI94_03115</name>
</gene>
<evidence type="ECO:0000313" key="3">
    <source>
        <dbReference type="Proteomes" id="UP000220102"/>
    </source>
</evidence>